<dbReference type="GO" id="GO:1990281">
    <property type="term" value="C:efflux pump complex"/>
    <property type="evidence" value="ECO:0007669"/>
    <property type="project" value="TreeGrafter"/>
</dbReference>
<feature type="domain" description="CzcB-like barrel-sandwich hybrid" evidence="4">
    <location>
        <begin position="77"/>
        <end position="203"/>
    </location>
</feature>
<dbReference type="EMBL" id="CP001110">
    <property type="protein sequence ID" value="ACF43912.1"/>
    <property type="molecule type" value="Genomic_DNA"/>
</dbReference>
<keyword evidence="6" id="KW-1185">Reference proteome</keyword>
<evidence type="ECO:0000259" key="4">
    <source>
        <dbReference type="Pfam" id="PF25973"/>
    </source>
</evidence>
<dbReference type="PANTHER" id="PTHR30469:SF38">
    <property type="entry name" value="HLYD FAMILY SECRETION PROTEIN"/>
    <property type="match status" value="1"/>
</dbReference>
<evidence type="ECO:0000259" key="2">
    <source>
        <dbReference type="Pfam" id="PF25954"/>
    </source>
</evidence>
<dbReference type="Gene3D" id="1.10.287.470">
    <property type="entry name" value="Helix hairpin bin"/>
    <property type="match status" value="1"/>
</dbReference>
<evidence type="ECO:0000259" key="3">
    <source>
        <dbReference type="Pfam" id="PF25967"/>
    </source>
</evidence>
<protein>
    <submittedName>
        <fullName evidence="5">Efflux transporter, RND family, MFP subunit</fullName>
    </submittedName>
</protein>
<dbReference type="SUPFAM" id="SSF111369">
    <property type="entry name" value="HlyD-like secretion proteins"/>
    <property type="match status" value="1"/>
</dbReference>
<evidence type="ECO:0000256" key="1">
    <source>
        <dbReference type="ARBA" id="ARBA00009477"/>
    </source>
</evidence>
<dbReference type="eggNOG" id="COG0845">
    <property type="taxonomic scope" value="Bacteria"/>
</dbReference>
<feature type="domain" description="Multidrug resistance protein MdtA-like C-terminal permuted SH3" evidence="3">
    <location>
        <begin position="288"/>
        <end position="346"/>
    </location>
</feature>
<comment type="similarity">
    <text evidence="1">Belongs to the membrane fusion protein (MFP) (TC 8.A.1) family.</text>
</comment>
<dbReference type="InterPro" id="IPR058647">
    <property type="entry name" value="BSH_CzcB-like"/>
</dbReference>
<evidence type="ECO:0000313" key="6">
    <source>
        <dbReference type="Proteomes" id="UP000002724"/>
    </source>
</evidence>
<dbReference type="Pfam" id="PF25967">
    <property type="entry name" value="RND-MFP_C"/>
    <property type="match status" value="1"/>
</dbReference>
<dbReference type="AlphaFoldDB" id="B4SAW6"/>
<dbReference type="Gene3D" id="2.40.30.170">
    <property type="match status" value="1"/>
</dbReference>
<dbReference type="InterPro" id="IPR058627">
    <property type="entry name" value="MdtA-like_C"/>
</dbReference>
<dbReference type="Gene3D" id="2.40.50.100">
    <property type="match status" value="1"/>
</dbReference>
<dbReference type="KEGG" id="pph:Ppha_1676"/>
<dbReference type="PANTHER" id="PTHR30469">
    <property type="entry name" value="MULTIDRUG RESISTANCE PROTEIN MDTA"/>
    <property type="match status" value="1"/>
</dbReference>
<feature type="domain" description="CusB-like beta-barrel" evidence="2">
    <location>
        <begin position="213"/>
        <end position="283"/>
    </location>
</feature>
<dbReference type="STRING" id="324925.Ppha_1676"/>
<sequence>MKNPITIAGMLKQHKLAAVVLLATLFLALFWYSQHREPSKGAAKRADERIPVSVALITKAAVQDSFSTVGTVEALREADIFSESAGLVRKVSAEPGSSKKAGEALFTLDDELTTARQRKADAHYRQAKRDVERYKNLYSEGAVALSAYESVQLQLEEAEAEFIAATRKQSDTRVKAPFSGVVTARFIEQGELVQEGKKVAQMVDLSKLKVIIFVPEREIIKFVPGTLLTVTSDLYRGKVFSGKVSSVSDKAGRDHTFRVEVVLQNSAESMFRSGMFARVLLKGTGERQAILVPRVALVSGIRKPELFVVRNGKAFLTPFVAGMELQKQLEVLGGLSVGESVVISGQNELHDGSEVVVIDQKKNPAAP</sequence>
<organism evidence="5 6">
    <name type="scientific">Pelodictyon phaeoclathratiforme (strain DSM 5477 / BU-1)</name>
    <dbReference type="NCBI Taxonomy" id="324925"/>
    <lineage>
        <taxon>Bacteria</taxon>
        <taxon>Pseudomonadati</taxon>
        <taxon>Chlorobiota</taxon>
        <taxon>Chlorobiia</taxon>
        <taxon>Chlorobiales</taxon>
        <taxon>Chlorobiaceae</taxon>
        <taxon>Chlorobium/Pelodictyon group</taxon>
        <taxon>Pelodictyon</taxon>
    </lineage>
</organism>
<dbReference type="HOGENOM" id="CLU_018816_1_2_10"/>
<dbReference type="Pfam" id="PF25954">
    <property type="entry name" value="Beta-barrel_RND_2"/>
    <property type="match status" value="1"/>
</dbReference>
<accession>B4SAW6</accession>
<dbReference type="Gene3D" id="2.40.420.20">
    <property type="match status" value="1"/>
</dbReference>
<evidence type="ECO:0000313" key="5">
    <source>
        <dbReference type="EMBL" id="ACF43912.1"/>
    </source>
</evidence>
<dbReference type="InterPro" id="IPR006143">
    <property type="entry name" value="RND_pump_MFP"/>
</dbReference>
<gene>
    <name evidence="5" type="ordered locus">Ppha_1676</name>
</gene>
<dbReference type="NCBIfam" id="TIGR01730">
    <property type="entry name" value="RND_mfp"/>
    <property type="match status" value="1"/>
</dbReference>
<name>B4SAW6_PELPB</name>
<dbReference type="RefSeq" id="WP_012508399.1">
    <property type="nucleotide sequence ID" value="NC_011060.1"/>
</dbReference>
<dbReference type="InterPro" id="IPR058792">
    <property type="entry name" value="Beta-barrel_RND_2"/>
</dbReference>
<dbReference type="Pfam" id="PF25973">
    <property type="entry name" value="BSH_CzcB"/>
    <property type="match status" value="1"/>
</dbReference>
<dbReference type="GO" id="GO:0015562">
    <property type="term" value="F:efflux transmembrane transporter activity"/>
    <property type="evidence" value="ECO:0007669"/>
    <property type="project" value="TreeGrafter"/>
</dbReference>
<reference evidence="5 6" key="1">
    <citation type="submission" date="2008-06" db="EMBL/GenBank/DDBJ databases">
        <title>Complete sequence of Pelodictyon phaeoclathratiforme BU-1.</title>
        <authorList>
            <consortium name="US DOE Joint Genome Institute"/>
            <person name="Lucas S."/>
            <person name="Copeland A."/>
            <person name="Lapidus A."/>
            <person name="Glavina del Rio T."/>
            <person name="Dalin E."/>
            <person name="Tice H."/>
            <person name="Bruce D."/>
            <person name="Goodwin L."/>
            <person name="Pitluck S."/>
            <person name="Schmutz J."/>
            <person name="Larimer F."/>
            <person name="Land M."/>
            <person name="Hauser L."/>
            <person name="Kyrpides N."/>
            <person name="Mikhailova N."/>
            <person name="Liu Z."/>
            <person name="Li T."/>
            <person name="Zhao F."/>
            <person name="Overmann J."/>
            <person name="Bryant D.A."/>
            <person name="Richardson P."/>
        </authorList>
    </citation>
    <scope>NUCLEOTIDE SEQUENCE [LARGE SCALE GENOMIC DNA]</scope>
    <source>
        <strain evidence="6">DSM 5477 / BU-1</strain>
    </source>
</reference>
<dbReference type="Proteomes" id="UP000002724">
    <property type="component" value="Chromosome"/>
</dbReference>
<proteinExistence type="inferred from homology"/>